<keyword evidence="1" id="KW-0812">Transmembrane</keyword>
<protein>
    <submittedName>
        <fullName evidence="3">Uncharacterized protein LOC115224561 isoform X1</fullName>
    </submittedName>
</protein>
<keyword evidence="2" id="KW-1185">Reference proteome</keyword>
<reference evidence="3" key="1">
    <citation type="submission" date="2025-08" db="UniProtKB">
        <authorList>
            <consortium name="RefSeq"/>
        </authorList>
    </citation>
    <scope>IDENTIFICATION</scope>
</reference>
<feature type="transmembrane region" description="Helical" evidence="1">
    <location>
        <begin position="30"/>
        <end position="55"/>
    </location>
</feature>
<accession>A0A6P7TN09</accession>
<keyword evidence="1" id="KW-1133">Transmembrane helix</keyword>
<dbReference type="AlphaFoldDB" id="A0A6P7TN09"/>
<evidence type="ECO:0000313" key="2">
    <source>
        <dbReference type="Proteomes" id="UP000515154"/>
    </source>
</evidence>
<keyword evidence="1" id="KW-0472">Membrane</keyword>
<dbReference type="Proteomes" id="UP000515154">
    <property type="component" value="Linkage group LG25"/>
</dbReference>
<proteinExistence type="predicted"/>
<sequence length="176" mass="19103">MFWTEDSEDVFFGTMMVPIMSTPQPTPVTLIYHPASILSIAIGIYLLVIIIFTIIQQCLTKRGVCSECTICGSKPDNNCIKCCLAISEKCTCSVPSVEKCLDACCPQRKQMDCVDIILCQCCAGAGSGNTCGFGNCKCDCSCDPGCNEINCLCFQLNFVGDNTALISNNQPNRVQY</sequence>
<name>A0A6P7TN09_9MOLL</name>
<dbReference type="KEGG" id="osn:115224561"/>
<dbReference type="RefSeq" id="XP_029651345.1">
    <property type="nucleotide sequence ID" value="XM_029795485.2"/>
</dbReference>
<gene>
    <name evidence="3" type="primary">LOC115224561</name>
</gene>
<organism evidence="2 3">
    <name type="scientific">Octopus sinensis</name>
    <name type="common">East Asian common octopus</name>
    <dbReference type="NCBI Taxonomy" id="2607531"/>
    <lineage>
        <taxon>Eukaryota</taxon>
        <taxon>Metazoa</taxon>
        <taxon>Spiralia</taxon>
        <taxon>Lophotrochozoa</taxon>
        <taxon>Mollusca</taxon>
        <taxon>Cephalopoda</taxon>
        <taxon>Coleoidea</taxon>
        <taxon>Octopodiformes</taxon>
        <taxon>Octopoda</taxon>
        <taxon>Incirrata</taxon>
        <taxon>Octopodidae</taxon>
        <taxon>Octopus</taxon>
    </lineage>
</organism>
<evidence type="ECO:0000256" key="1">
    <source>
        <dbReference type="SAM" id="Phobius"/>
    </source>
</evidence>
<evidence type="ECO:0000313" key="3">
    <source>
        <dbReference type="RefSeq" id="XP_029651345.1"/>
    </source>
</evidence>